<evidence type="ECO:0000313" key="1">
    <source>
        <dbReference type="EMBL" id="MDK2124390.1"/>
    </source>
</evidence>
<dbReference type="Proteomes" id="UP001172778">
    <property type="component" value="Unassembled WGS sequence"/>
</dbReference>
<evidence type="ECO:0008006" key="3">
    <source>
        <dbReference type="Google" id="ProtNLM"/>
    </source>
</evidence>
<dbReference type="SUPFAM" id="SSF110296">
    <property type="entry name" value="Oligoxyloglucan reducing end-specific cellobiohydrolase"/>
    <property type="match status" value="1"/>
</dbReference>
<evidence type="ECO:0000313" key="2">
    <source>
        <dbReference type="Proteomes" id="UP001172778"/>
    </source>
</evidence>
<reference evidence="1" key="1">
    <citation type="submission" date="2023-03" db="EMBL/GenBank/DDBJ databases">
        <title>Chitinimonas shenzhenensis gen. nov., sp. nov., a novel member of family Burkholderiaceae isolated from activated sludge collected in Shen Zhen, China.</title>
        <authorList>
            <person name="Wang X."/>
        </authorList>
    </citation>
    <scope>NUCLEOTIDE SEQUENCE</scope>
    <source>
        <strain evidence="1">DQS-5</strain>
    </source>
</reference>
<comment type="caution">
    <text evidence="1">The sequence shown here is derived from an EMBL/GenBank/DDBJ whole genome shotgun (WGS) entry which is preliminary data.</text>
</comment>
<accession>A0ABT7DZ15</accession>
<dbReference type="RefSeq" id="WP_284100701.1">
    <property type="nucleotide sequence ID" value="NZ_JARRAF010000009.1"/>
</dbReference>
<sequence>MKRGDVIACAAVYFSFYIAWGVYSYPYKNEKIELTQRIMVDYFGSRCWGNDLMDSYVDAKGGLVAKADSGLYRWDAKKSKWKIFFKFDLSERAGDYFPLKNGESVVFHGKEISRINVKDRIYHSSIYDKYQPFFLDENGSAYKSNYKKVRWSDDWDTWMDVQWDENSEKRIEKMMFKDNKIYTLGPDGKVSVVDKKSRSYTLLDNLGSLDIDREGVYIGNHLYLTAHRGDWDERPEDLSRWVIVKIGLDGKYSSILNFGMKDKPPRYMVLKGLVGDDIFFEADRRLYLSRDGGKSAVRIGKNLELNKEKKEKHLDIWGIAKGPDGTLYATRSDAVYKSTDYGMNWTSMGREGIPAEVCS</sequence>
<protein>
    <recommendedName>
        <fullName evidence="3">Exo-alpha-sialidase</fullName>
    </recommendedName>
</protein>
<gene>
    <name evidence="1" type="ORF">PZA18_10035</name>
</gene>
<proteinExistence type="predicted"/>
<dbReference type="Gene3D" id="2.130.10.10">
    <property type="entry name" value="YVTN repeat-like/Quinoprotein amine dehydrogenase"/>
    <property type="match status" value="1"/>
</dbReference>
<dbReference type="InterPro" id="IPR015943">
    <property type="entry name" value="WD40/YVTN_repeat-like_dom_sf"/>
</dbReference>
<name>A0ABT7DZ15_9NEIS</name>
<organism evidence="1 2">
    <name type="scientific">Parachitinimonas caeni</name>
    <dbReference type="NCBI Taxonomy" id="3031301"/>
    <lineage>
        <taxon>Bacteria</taxon>
        <taxon>Pseudomonadati</taxon>
        <taxon>Pseudomonadota</taxon>
        <taxon>Betaproteobacteria</taxon>
        <taxon>Neisseriales</taxon>
        <taxon>Chitinibacteraceae</taxon>
        <taxon>Parachitinimonas</taxon>
    </lineage>
</organism>
<dbReference type="EMBL" id="JARRAF010000009">
    <property type="protein sequence ID" value="MDK2124390.1"/>
    <property type="molecule type" value="Genomic_DNA"/>
</dbReference>
<keyword evidence="2" id="KW-1185">Reference proteome</keyword>